<dbReference type="STRING" id="626522.GCWU000325_00501"/>
<dbReference type="Proteomes" id="UP000003460">
    <property type="component" value="Unassembled WGS sequence"/>
</dbReference>
<dbReference type="HOGENOM" id="CLU_3294548_0_0_10"/>
<dbReference type="EMBL" id="ACIJ02000013">
    <property type="protein sequence ID" value="EEX72560.1"/>
    <property type="molecule type" value="Genomic_DNA"/>
</dbReference>
<accession>C9LE77</accession>
<dbReference type="AlphaFoldDB" id="C9LE77"/>
<comment type="caution">
    <text evidence="2">The sequence shown here is derived from an EMBL/GenBank/DDBJ whole genome shotgun (WGS) entry which is preliminary data.</text>
</comment>
<feature type="region of interest" description="Disordered" evidence="1">
    <location>
        <begin position="1"/>
        <end position="22"/>
    </location>
</feature>
<reference evidence="2" key="1">
    <citation type="submission" date="2009-09" db="EMBL/GenBank/DDBJ databases">
        <authorList>
            <person name="Weinstock G."/>
            <person name="Sodergren E."/>
            <person name="Clifton S."/>
            <person name="Fulton L."/>
            <person name="Fulton B."/>
            <person name="Courtney L."/>
            <person name="Fronick C."/>
            <person name="Harrison M."/>
            <person name="Strong C."/>
            <person name="Farmer C."/>
            <person name="Delahaunty K."/>
            <person name="Markovic C."/>
            <person name="Hall O."/>
            <person name="Minx P."/>
            <person name="Tomlinson C."/>
            <person name="Mitreva M."/>
            <person name="Nelson J."/>
            <person name="Hou S."/>
            <person name="Wollam A."/>
            <person name="Pepin K.H."/>
            <person name="Johnson M."/>
            <person name="Bhonagiri V."/>
            <person name="Nash W.E."/>
            <person name="Warren W."/>
            <person name="Chinwalla A."/>
            <person name="Mardis E.R."/>
            <person name="Wilson R.K."/>
        </authorList>
    </citation>
    <scope>NUCLEOTIDE SEQUENCE [LARGE SCALE GENOMIC DNA]</scope>
    <source>
        <strain evidence="2">ATCC 51259</strain>
    </source>
</reference>
<evidence type="ECO:0000313" key="2">
    <source>
        <dbReference type="EMBL" id="EEX72560.1"/>
    </source>
</evidence>
<organism evidence="2 3">
    <name type="scientific">Alloprevotella tannerae ATCC 51259</name>
    <dbReference type="NCBI Taxonomy" id="626522"/>
    <lineage>
        <taxon>Bacteria</taxon>
        <taxon>Pseudomonadati</taxon>
        <taxon>Bacteroidota</taxon>
        <taxon>Bacteroidia</taxon>
        <taxon>Bacteroidales</taxon>
        <taxon>Prevotellaceae</taxon>
        <taxon>Alloprevotella</taxon>
    </lineage>
</organism>
<evidence type="ECO:0000256" key="1">
    <source>
        <dbReference type="SAM" id="MobiDB-lite"/>
    </source>
</evidence>
<proteinExistence type="predicted"/>
<gene>
    <name evidence="2" type="ORF">GCWU000325_00501</name>
</gene>
<keyword evidence="3" id="KW-1185">Reference proteome</keyword>
<evidence type="ECO:0000313" key="3">
    <source>
        <dbReference type="Proteomes" id="UP000003460"/>
    </source>
</evidence>
<protein>
    <submittedName>
        <fullName evidence="2">Uncharacterized protein</fullName>
    </submittedName>
</protein>
<name>C9LE77_9BACT</name>
<sequence>MHGRRPHLLIHGQRGSIGKPTYGHKKTLDFRLKSRVEKLA</sequence>